<name>A0ABV8QNU4_9BACT</name>
<gene>
    <name evidence="1" type="ORF">ACFOWM_03610</name>
</gene>
<accession>A0ABV8QNU4</accession>
<protein>
    <submittedName>
        <fullName evidence="1">Uncharacterized protein</fullName>
    </submittedName>
</protein>
<evidence type="ECO:0000313" key="1">
    <source>
        <dbReference type="EMBL" id="MFC4261951.1"/>
    </source>
</evidence>
<reference evidence="2" key="1">
    <citation type="journal article" date="2019" name="Int. J. Syst. Evol. Microbiol.">
        <title>The Global Catalogue of Microorganisms (GCM) 10K type strain sequencing project: providing services to taxonomists for standard genome sequencing and annotation.</title>
        <authorList>
            <consortium name="The Broad Institute Genomics Platform"/>
            <consortium name="The Broad Institute Genome Sequencing Center for Infectious Disease"/>
            <person name="Wu L."/>
            <person name="Ma J."/>
        </authorList>
    </citation>
    <scope>NUCLEOTIDE SEQUENCE [LARGE SCALE GENOMIC DNA]</scope>
    <source>
        <strain evidence="2">CECT 8289</strain>
    </source>
</reference>
<organism evidence="1 2">
    <name type="scientific">Ferruginibacter yonginensis</name>
    <dbReference type="NCBI Taxonomy" id="1310416"/>
    <lineage>
        <taxon>Bacteria</taxon>
        <taxon>Pseudomonadati</taxon>
        <taxon>Bacteroidota</taxon>
        <taxon>Chitinophagia</taxon>
        <taxon>Chitinophagales</taxon>
        <taxon>Chitinophagaceae</taxon>
        <taxon>Ferruginibacter</taxon>
    </lineage>
</organism>
<dbReference type="Proteomes" id="UP001595907">
    <property type="component" value="Unassembled WGS sequence"/>
</dbReference>
<dbReference type="EMBL" id="JBHSCZ010000001">
    <property type="protein sequence ID" value="MFC4261951.1"/>
    <property type="molecule type" value="Genomic_DNA"/>
</dbReference>
<proteinExistence type="predicted"/>
<evidence type="ECO:0000313" key="2">
    <source>
        <dbReference type="Proteomes" id="UP001595907"/>
    </source>
</evidence>
<keyword evidence="2" id="KW-1185">Reference proteome</keyword>
<comment type="caution">
    <text evidence="1">The sequence shown here is derived from an EMBL/GenBank/DDBJ whole genome shotgun (WGS) entry which is preliminary data.</text>
</comment>
<sequence>MSHTQIRVVDASFNPVLRVRYETFRAIKDVLRTISKGVYVINKNKVRQLHGGTWLKQHYKKQLKSN</sequence>
<dbReference type="RefSeq" id="WP_379707179.1">
    <property type="nucleotide sequence ID" value="NZ_JBHSCZ010000001.1"/>
</dbReference>